<evidence type="ECO:0000256" key="2">
    <source>
        <dbReference type="ARBA" id="ARBA00022448"/>
    </source>
</evidence>
<feature type="transmembrane region" description="Helical" evidence="8">
    <location>
        <begin position="25"/>
        <end position="50"/>
    </location>
</feature>
<feature type="transmembrane region" description="Helical" evidence="8">
    <location>
        <begin position="206"/>
        <end position="224"/>
    </location>
</feature>
<feature type="transmembrane region" description="Helical" evidence="8">
    <location>
        <begin position="71"/>
        <end position="99"/>
    </location>
</feature>
<evidence type="ECO:0000256" key="1">
    <source>
        <dbReference type="ARBA" id="ARBA00004651"/>
    </source>
</evidence>
<dbReference type="GO" id="GO:0005886">
    <property type="term" value="C:plasma membrane"/>
    <property type="evidence" value="ECO:0007669"/>
    <property type="project" value="UniProtKB-SubCell"/>
</dbReference>
<feature type="transmembrane region" description="Helical" evidence="8">
    <location>
        <begin position="177"/>
        <end position="194"/>
    </location>
</feature>
<keyword evidence="6 8" id="KW-0472">Membrane</keyword>
<comment type="similarity">
    <text evidence="7">Belongs to the amino acid-polyamine-organocation (APC) superfamily. Polyamine:cation symporter (PHS) (TC 2.A.3.12) family.</text>
</comment>
<sequence length="437" mass="48444">MMILLYFWTCGGPFGVEPAVQAGGALLTWVCMVIAALCWSLPQAIMAAELSLMMDVNGGNIVWVKRAFGDFVAFVNAQTYLVLNLSTLALLVYFFIQYIPGSSDFSPVVEWVVRSSFVAAVILVNLVGLEWLARLSTIFLVFIFSPFFVEMIGIVIFNVPINFSNLLWIPETSEIDFGTLISTVVWSFGGFDSIGSVAGEVSGKRTFMIGVLGSFPLVLLNYFWPIMLDFIIDRKLSHWDAGYFTLIVFKYFPTWLGVWFTLSSTVSNFAQCASGLAPVAWNVWAMARGEETGVAYLPLFLSWEWQRRPGGTIRPIAGILFTGIAILLISAIDHKILLQVFLLLRICNLLMEYAALIYLKISEPDTPRPFKVPGGVPGAVLLVIPTIAISILSIYYADIAAIRMGGIILGVIICLWPLALLFKAFLEWGKHKKLINV</sequence>
<feature type="transmembrane region" description="Helical" evidence="8">
    <location>
        <begin position="244"/>
        <end position="262"/>
    </location>
</feature>
<feature type="transmembrane region" description="Helical" evidence="8">
    <location>
        <begin position="139"/>
        <end position="157"/>
    </location>
</feature>
<keyword evidence="3" id="KW-1003">Cell membrane</keyword>
<dbReference type="Pfam" id="PF13520">
    <property type="entry name" value="AA_permease_2"/>
    <property type="match status" value="1"/>
</dbReference>
<comment type="subcellular location">
    <subcellularLocation>
        <location evidence="1">Cell membrane</location>
        <topology evidence="1">Multi-pass membrane protein</topology>
    </subcellularLocation>
</comment>
<dbReference type="InterPro" id="IPR044566">
    <property type="entry name" value="RMV1-like"/>
</dbReference>
<feature type="transmembrane region" description="Helical" evidence="8">
    <location>
        <begin position="379"/>
        <end position="396"/>
    </location>
</feature>
<keyword evidence="5 8" id="KW-1133">Transmembrane helix</keyword>
<feature type="transmembrane region" description="Helical" evidence="8">
    <location>
        <begin position="111"/>
        <end position="132"/>
    </location>
</feature>
<evidence type="ECO:0000256" key="6">
    <source>
        <dbReference type="ARBA" id="ARBA00023136"/>
    </source>
</evidence>
<feature type="transmembrane region" description="Helical" evidence="8">
    <location>
        <begin position="338"/>
        <end position="359"/>
    </location>
</feature>
<feature type="transmembrane region" description="Helical" evidence="8">
    <location>
        <begin position="402"/>
        <end position="426"/>
    </location>
</feature>
<dbReference type="GO" id="GO:0015203">
    <property type="term" value="F:polyamine transmembrane transporter activity"/>
    <property type="evidence" value="ECO:0007669"/>
    <property type="project" value="UniProtKB-ARBA"/>
</dbReference>
<protein>
    <recommendedName>
        <fullName evidence="10">Amino acid permease/ SLC12A domain-containing protein</fullName>
    </recommendedName>
</protein>
<dbReference type="PANTHER" id="PTHR45826">
    <property type="entry name" value="POLYAMINE TRANSPORTER PUT1"/>
    <property type="match status" value="1"/>
</dbReference>
<evidence type="ECO:0000313" key="9">
    <source>
        <dbReference type="EMBL" id="NDV31701.1"/>
    </source>
</evidence>
<organism evidence="9">
    <name type="scientific">Arcella intermedia</name>
    <dbReference type="NCBI Taxonomy" id="1963864"/>
    <lineage>
        <taxon>Eukaryota</taxon>
        <taxon>Amoebozoa</taxon>
        <taxon>Tubulinea</taxon>
        <taxon>Elardia</taxon>
        <taxon>Arcellinida</taxon>
        <taxon>Sphaerothecina</taxon>
        <taxon>Arcellidae</taxon>
        <taxon>Arcella</taxon>
    </lineage>
</organism>
<dbReference type="PIRSF" id="PIRSF006060">
    <property type="entry name" value="AA_transporter"/>
    <property type="match status" value="1"/>
</dbReference>
<evidence type="ECO:0000256" key="5">
    <source>
        <dbReference type="ARBA" id="ARBA00022989"/>
    </source>
</evidence>
<keyword evidence="2" id="KW-0813">Transport</keyword>
<reference evidence="9" key="1">
    <citation type="journal article" date="2020" name="J. Eukaryot. Microbiol.">
        <title>De novo Sequencing, Assembly and Annotation of the Transcriptome for the Free-Living Testate Amoeba Arcella intermedia.</title>
        <authorList>
            <person name="Ribeiro G.M."/>
            <person name="Porfirio-Sousa A.L."/>
            <person name="Maurer-Alcala X.X."/>
            <person name="Katz L.A."/>
            <person name="Lahr D.J.G."/>
        </authorList>
    </citation>
    <scope>NUCLEOTIDE SEQUENCE</scope>
</reference>
<dbReference type="PANTHER" id="PTHR45826:SF2">
    <property type="entry name" value="AMINO ACID TRANSPORTER"/>
    <property type="match status" value="1"/>
</dbReference>
<evidence type="ECO:0008006" key="10">
    <source>
        <dbReference type="Google" id="ProtNLM"/>
    </source>
</evidence>
<evidence type="ECO:0000256" key="3">
    <source>
        <dbReference type="ARBA" id="ARBA00022475"/>
    </source>
</evidence>
<name>A0A6B2L457_9EUKA</name>
<keyword evidence="4 8" id="KW-0812">Transmembrane</keyword>
<proteinExistence type="inferred from homology"/>
<dbReference type="AlphaFoldDB" id="A0A6B2L457"/>
<evidence type="ECO:0000256" key="7">
    <source>
        <dbReference type="ARBA" id="ARBA00024041"/>
    </source>
</evidence>
<dbReference type="EMBL" id="GIBP01002732">
    <property type="protein sequence ID" value="NDV31701.1"/>
    <property type="molecule type" value="Transcribed_RNA"/>
</dbReference>
<evidence type="ECO:0000256" key="4">
    <source>
        <dbReference type="ARBA" id="ARBA00022692"/>
    </source>
</evidence>
<feature type="transmembrane region" description="Helical" evidence="8">
    <location>
        <begin position="313"/>
        <end position="332"/>
    </location>
</feature>
<dbReference type="InterPro" id="IPR002293">
    <property type="entry name" value="AA/rel_permease1"/>
</dbReference>
<evidence type="ECO:0000256" key="8">
    <source>
        <dbReference type="SAM" id="Phobius"/>
    </source>
</evidence>
<accession>A0A6B2L457</accession>
<dbReference type="Gene3D" id="1.20.1740.10">
    <property type="entry name" value="Amino acid/polyamine transporter I"/>
    <property type="match status" value="1"/>
</dbReference>